<evidence type="ECO:0000313" key="2">
    <source>
        <dbReference type="EMBL" id="GEN30253.1"/>
    </source>
</evidence>
<name>A0A511UXS6_9BACI</name>
<feature type="coiled-coil region" evidence="1">
    <location>
        <begin position="7"/>
        <end position="69"/>
    </location>
</feature>
<comment type="caution">
    <text evidence="2">The sequence shown here is derived from an EMBL/GenBank/DDBJ whole genome shotgun (WGS) entry which is preliminary data.</text>
</comment>
<dbReference type="RefSeq" id="WP_146935334.1">
    <property type="nucleotide sequence ID" value="NZ_BJXW01000007.1"/>
</dbReference>
<organism evidence="2 3">
    <name type="scientific">Cerasibacillus quisquiliarum</name>
    <dbReference type="NCBI Taxonomy" id="227865"/>
    <lineage>
        <taxon>Bacteria</taxon>
        <taxon>Bacillati</taxon>
        <taxon>Bacillota</taxon>
        <taxon>Bacilli</taxon>
        <taxon>Bacillales</taxon>
        <taxon>Bacillaceae</taxon>
        <taxon>Cerasibacillus</taxon>
    </lineage>
</organism>
<dbReference type="Proteomes" id="UP000321491">
    <property type="component" value="Unassembled WGS sequence"/>
</dbReference>
<dbReference type="EMBL" id="BJXW01000007">
    <property type="protein sequence ID" value="GEN30253.1"/>
    <property type="molecule type" value="Genomic_DNA"/>
</dbReference>
<protein>
    <submittedName>
        <fullName evidence="2">Uncharacterized protein</fullName>
    </submittedName>
</protein>
<dbReference type="OrthoDB" id="2940686at2"/>
<dbReference type="AlphaFoldDB" id="A0A511UXS6"/>
<accession>A0A511UXS6</accession>
<evidence type="ECO:0000256" key="1">
    <source>
        <dbReference type="SAM" id="Coils"/>
    </source>
</evidence>
<keyword evidence="3" id="KW-1185">Reference proteome</keyword>
<reference evidence="2 3" key="1">
    <citation type="submission" date="2019-07" db="EMBL/GenBank/DDBJ databases">
        <title>Whole genome shotgun sequence of Cerasibacillus quisquiliarum NBRC 102429.</title>
        <authorList>
            <person name="Hosoyama A."/>
            <person name="Uohara A."/>
            <person name="Ohji S."/>
            <person name="Ichikawa N."/>
        </authorList>
    </citation>
    <scope>NUCLEOTIDE SEQUENCE [LARGE SCALE GENOMIC DNA]</scope>
    <source>
        <strain evidence="2 3">NBRC 102429</strain>
    </source>
</reference>
<gene>
    <name evidence="2" type="ORF">CQU01_04910</name>
</gene>
<proteinExistence type="predicted"/>
<evidence type="ECO:0000313" key="3">
    <source>
        <dbReference type="Proteomes" id="UP000321491"/>
    </source>
</evidence>
<keyword evidence="1" id="KW-0175">Coiled coil</keyword>
<sequence>MTDKERLEEIKRNYNELQAQNLRLQERVQELEVWRNEVTQNVVARNAEYAKCREQNKRYREALEFYANEENYFFDEKEYKVGLGVPESEITLDYGNKARKALKGDKQ</sequence>